<sequence length="133" mass="14562">MEACGCCDFFSGDAHSMVVHGDFAPAAFSSVAVTGSEGCRNVAELRWLQLPWWPEVVRRFALAVCDGFVGGVRRICWRREGWWNVKCGGRRRAAVVRTKRMVVVEVLRRGAVVCDASRWSETAAAAVEVDGGG</sequence>
<dbReference type="Proteomes" id="UP000501690">
    <property type="component" value="Linkage Group LG8"/>
</dbReference>
<organism evidence="1 2">
    <name type="scientific">Vigna unguiculata</name>
    <name type="common">Cowpea</name>
    <dbReference type="NCBI Taxonomy" id="3917"/>
    <lineage>
        <taxon>Eukaryota</taxon>
        <taxon>Viridiplantae</taxon>
        <taxon>Streptophyta</taxon>
        <taxon>Embryophyta</taxon>
        <taxon>Tracheophyta</taxon>
        <taxon>Spermatophyta</taxon>
        <taxon>Magnoliopsida</taxon>
        <taxon>eudicotyledons</taxon>
        <taxon>Gunneridae</taxon>
        <taxon>Pentapetalae</taxon>
        <taxon>rosids</taxon>
        <taxon>fabids</taxon>
        <taxon>Fabales</taxon>
        <taxon>Fabaceae</taxon>
        <taxon>Papilionoideae</taxon>
        <taxon>50 kb inversion clade</taxon>
        <taxon>NPAAA clade</taxon>
        <taxon>indigoferoid/millettioid clade</taxon>
        <taxon>Phaseoleae</taxon>
        <taxon>Vigna</taxon>
    </lineage>
</organism>
<reference evidence="1 2" key="1">
    <citation type="submission" date="2019-04" db="EMBL/GenBank/DDBJ databases">
        <title>An improved genome assembly and genetic linkage map for asparagus bean, Vigna unguiculata ssp. sesquipedialis.</title>
        <authorList>
            <person name="Xia Q."/>
            <person name="Zhang R."/>
            <person name="Dong Y."/>
        </authorList>
    </citation>
    <scope>NUCLEOTIDE SEQUENCE [LARGE SCALE GENOMIC DNA]</scope>
    <source>
        <tissue evidence="1">Leaf</tissue>
    </source>
</reference>
<protein>
    <submittedName>
        <fullName evidence="1">Uncharacterized protein</fullName>
    </submittedName>
</protein>
<evidence type="ECO:0000313" key="1">
    <source>
        <dbReference type="EMBL" id="QCE03527.1"/>
    </source>
</evidence>
<name>A0A4D6MUG4_VIGUN</name>
<keyword evidence="2" id="KW-1185">Reference proteome</keyword>
<gene>
    <name evidence="1" type="ORF">DEO72_LG8g1552</name>
</gene>
<dbReference type="AlphaFoldDB" id="A0A4D6MUG4"/>
<proteinExistence type="predicted"/>
<evidence type="ECO:0000313" key="2">
    <source>
        <dbReference type="Proteomes" id="UP000501690"/>
    </source>
</evidence>
<dbReference type="EMBL" id="CP039352">
    <property type="protein sequence ID" value="QCE03527.1"/>
    <property type="molecule type" value="Genomic_DNA"/>
</dbReference>
<accession>A0A4D6MUG4</accession>